<keyword evidence="4" id="KW-1185">Reference proteome</keyword>
<evidence type="ECO:0000256" key="1">
    <source>
        <dbReference type="SAM" id="MobiDB-lite"/>
    </source>
</evidence>
<evidence type="ECO:0000313" key="4">
    <source>
        <dbReference type="Proteomes" id="UP000649179"/>
    </source>
</evidence>
<proteinExistence type="predicted"/>
<dbReference type="Pfam" id="PF01663">
    <property type="entry name" value="Phosphodiest"/>
    <property type="match status" value="1"/>
</dbReference>
<keyword evidence="2" id="KW-0812">Transmembrane</keyword>
<gene>
    <name evidence="3" type="ORF">GCM10011519_15740</name>
</gene>
<dbReference type="Gene3D" id="3.40.720.10">
    <property type="entry name" value="Alkaline Phosphatase, subunit A"/>
    <property type="match status" value="1"/>
</dbReference>
<evidence type="ECO:0000313" key="3">
    <source>
        <dbReference type="EMBL" id="GGF42696.1"/>
    </source>
</evidence>
<feature type="transmembrane region" description="Helical" evidence="2">
    <location>
        <begin position="61"/>
        <end position="80"/>
    </location>
</feature>
<dbReference type="AlphaFoldDB" id="A0A917BHV3"/>
<comment type="caution">
    <text evidence="3">The sequence shown here is derived from an EMBL/GenBank/DDBJ whole genome shotgun (WGS) entry which is preliminary data.</text>
</comment>
<feature type="transmembrane region" description="Helical" evidence="2">
    <location>
        <begin position="86"/>
        <end position="110"/>
    </location>
</feature>
<reference evidence="3" key="2">
    <citation type="submission" date="2020-09" db="EMBL/GenBank/DDBJ databases">
        <authorList>
            <person name="Sun Q."/>
            <person name="Zhou Y."/>
        </authorList>
    </citation>
    <scope>NUCLEOTIDE SEQUENCE</scope>
    <source>
        <strain evidence="3">CGMCC 1.16067</strain>
    </source>
</reference>
<accession>A0A917BHV3</accession>
<feature type="region of interest" description="Disordered" evidence="1">
    <location>
        <begin position="679"/>
        <end position="699"/>
    </location>
</feature>
<dbReference type="EMBL" id="BMKQ01000001">
    <property type="protein sequence ID" value="GGF42696.1"/>
    <property type="molecule type" value="Genomic_DNA"/>
</dbReference>
<protein>
    <submittedName>
        <fullName evidence="3">Membrane protein</fullName>
    </submittedName>
</protein>
<keyword evidence="2" id="KW-0472">Membrane</keyword>
<dbReference type="SUPFAM" id="SSF53649">
    <property type="entry name" value="Alkaline phosphatase-like"/>
    <property type="match status" value="1"/>
</dbReference>
<feature type="transmembrane region" description="Helical" evidence="2">
    <location>
        <begin position="27"/>
        <end position="49"/>
    </location>
</feature>
<sequence length="699" mass="74106">MNRRGSLTRRLVLSGRALAAWRPTWRWLVGVVRGFLVSFAALGVTLWVVPGEQVPEGGTEAVATLVVTVLVVGALLRPFLTALTVLTGVAGLLVIGFLAQTIILGVALSLVPGIEPIPVPELVVVAWCVAVVAAVLNWLVDTSSEEVFHGQVMGRAVRTARQREVSGPGLLVIQLDGVAQPLLRQAAAAGAMPFLTRMVRSGEHRLRGWHTGLPSTTPAGQAVLLHGQTAPIPAFRWYDKQRGRVLECSKPADAGVIEGDFARGDGLLSQDGVSVANQFSGDAAYYALTMSHPRLPGSERGAAAFAAARSGFARSFVMLVGQIAVELYQGRRQRLRNVVPRVPRRGAFVLLRGLTTVVLRDLAVSIVADQMARGAPVIYVDFVDYDEVAHHAGPTRPESLRTLESLDNLIGFFTELSAEVGRDYEIAIVSDHGQTQGSTFLQLEGRTLADAVRGIVEGAPRSRSHGTPAETLGPANLLRASGRRTLLPPRLGRGREDGADRHDDVPNVEVVASGSIAHLYLTGEPGRLSRDVVDRLVPSLVPGLCAIESVGVVMTRDAAGVLRVENGRGHRLLTADGCEGGEGEDPLAAYGDLAAADLYALEAKHHVGDVVVLGRFDPVLTEVAAFEELVGSHGGLGGWQTEALLVHPADWDVPDAPLDGMAVHTALCGRLVQLGLRTPEPSETAGADDASDPTLQAAR</sequence>
<dbReference type="Proteomes" id="UP000649179">
    <property type="component" value="Unassembled WGS sequence"/>
</dbReference>
<dbReference type="InterPro" id="IPR017850">
    <property type="entry name" value="Alkaline_phosphatase_core_sf"/>
</dbReference>
<reference evidence="3" key="1">
    <citation type="journal article" date="2014" name="Int. J. Syst. Evol. Microbiol.">
        <title>Complete genome sequence of Corynebacterium casei LMG S-19264T (=DSM 44701T), isolated from a smear-ripened cheese.</title>
        <authorList>
            <consortium name="US DOE Joint Genome Institute (JGI-PGF)"/>
            <person name="Walter F."/>
            <person name="Albersmeier A."/>
            <person name="Kalinowski J."/>
            <person name="Ruckert C."/>
        </authorList>
    </citation>
    <scope>NUCLEOTIDE SEQUENCE</scope>
    <source>
        <strain evidence="3">CGMCC 1.16067</strain>
    </source>
</reference>
<name>A0A917BHV3_9ACTN</name>
<dbReference type="RefSeq" id="WP_188779278.1">
    <property type="nucleotide sequence ID" value="NZ_BMKQ01000001.1"/>
</dbReference>
<evidence type="ECO:0000256" key="2">
    <source>
        <dbReference type="SAM" id="Phobius"/>
    </source>
</evidence>
<keyword evidence="2" id="KW-1133">Transmembrane helix</keyword>
<organism evidence="3 4">
    <name type="scientific">Marmoricola endophyticus</name>
    <dbReference type="NCBI Taxonomy" id="2040280"/>
    <lineage>
        <taxon>Bacteria</taxon>
        <taxon>Bacillati</taxon>
        <taxon>Actinomycetota</taxon>
        <taxon>Actinomycetes</taxon>
        <taxon>Propionibacteriales</taxon>
        <taxon>Nocardioidaceae</taxon>
        <taxon>Marmoricola</taxon>
    </lineage>
</organism>
<dbReference type="InterPro" id="IPR002591">
    <property type="entry name" value="Phosphodiest/P_Trfase"/>
</dbReference>